<keyword evidence="1" id="KW-0812">Transmembrane</keyword>
<sequence>MREEMMSEQTASVKVKEKSAQPNRFSRMRETLSVLLTSKTAVVGLIIVLFWVFVAIFAPYMTSYTP</sequence>
<evidence type="ECO:0000313" key="4">
    <source>
        <dbReference type="Proteomes" id="UP000649604"/>
    </source>
</evidence>
<name>A0A9D5Q5U5_9BACT</name>
<feature type="transmembrane region" description="Helical" evidence="1">
    <location>
        <begin position="34"/>
        <end position="60"/>
    </location>
</feature>
<proteinExistence type="predicted"/>
<dbReference type="EMBL" id="WJJP01000266">
    <property type="protein sequence ID" value="MBD3324612.1"/>
    <property type="molecule type" value="Genomic_DNA"/>
</dbReference>
<reference evidence="3" key="1">
    <citation type="submission" date="2019-11" db="EMBL/GenBank/DDBJ databases">
        <title>Microbial mats filling the niche in hypersaline microbial mats.</title>
        <authorList>
            <person name="Wong H.L."/>
            <person name="Macleod F.I."/>
            <person name="White R.A. III"/>
            <person name="Burns B.P."/>
        </authorList>
    </citation>
    <scope>NUCLEOTIDE SEQUENCE</scope>
    <source>
        <strain evidence="3">Rbin_158</strain>
    </source>
</reference>
<dbReference type="GO" id="GO:0005886">
    <property type="term" value="C:plasma membrane"/>
    <property type="evidence" value="ECO:0007669"/>
    <property type="project" value="UniProtKB-SubCell"/>
</dbReference>
<keyword evidence="1" id="KW-0472">Membrane</keyword>
<gene>
    <name evidence="3" type="ORF">GF339_08510</name>
</gene>
<organism evidence="3 4">
    <name type="scientific">candidate division KSB3 bacterium</name>
    <dbReference type="NCBI Taxonomy" id="2044937"/>
    <lineage>
        <taxon>Bacteria</taxon>
        <taxon>candidate division KSB3</taxon>
    </lineage>
</organism>
<evidence type="ECO:0000313" key="3">
    <source>
        <dbReference type="EMBL" id="MBD3324612.1"/>
    </source>
</evidence>
<evidence type="ECO:0000256" key="1">
    <source>
        <dbReference type="SAM" id="Phobius"/>
    </source>
</evidence>
<feature type="domain" description="Oligopeptide transport permease C-like N-terminal" evidence="2">
    <location>
        <begin position="26"/>
        <end position="66"/>
    </location>
</feature>
<dbReference type="Proteomes" id="UP000649604">
    <property type="component" value="Unassembled WGS sequence"/>
</dbReference>
<accession>A0A9D5Q5U5</accession>
<protein>
    <recommendedName>
        <fullName evidence="2">Oligopeptide transport permease C-like N-terminal domain-containing protein</fullName>
    </recommendedName>
</protein>
<keyword evidence="1" id="KW-1133">Transmembrane helix</keyword>
<dbReference type="InterPro" id="IPR025966">
    <property type="entry name" value="OppC_N"/>
</dbReference>
<dbReference type="AlphaFoldDB" id="A0A9D5Q5U5"/>
<comment type="caution">
    <text evidence="3">The sequence shown here is derived from an EMBL/GenBank/DDBJ whole genome shotgun (WGS) entry which is preliminary data.</text>
</comment>
<feature type="non-terminal residue" evidence="3">
    <location>
        <position position="66"/>
    </location>
</feature>
<dbReference type="Pfam" id="PF12911">
    <property type="entry name" value="OppC_N"/>
    <property type="match status" value="1"/>
</dbReference>
<evidence type="ECO:0000259" key="2">
    <source>
        <dbReference type="Pfam" id="PF12911"/>
    </source>
</evidence>